<dbReference type="EMBL" id="CM035426">
    <property type="protein sequence ID" value="KAH7316142.1"/>
    <property type="molecule type" value="Genomic_DNA"/>
</dbReference>
<feature type="region of interest" description="Disordered" evidence="1">
    <location>
        <begin position="186"/>
        <end position="226"/>
    </location>
</feature>
<feature type="compositionally biased region" description="Polar residues" evidence="1">
    <location>
        <begin position="190"/>
        <end position="201"/>
    </location>
</feature>
<evidence type="ECO:0000313" key="2">
    <source>
        <dbReference type="EMBL" id="KAH7316142.1"/>
    </source>
</evidence>
<feature type="compositionally biased region" description="Acidic residues" evidence="1">
    <location>
        <begin position="98"/>
        <end position="109"/>
    </location>
</feature>
<feature type="compositionally biased region" description="Basic and acidic residues" evidence="1">
    <location>
        <begin position="313"/>
        <end position="327"/>
    </location>
</feature>
<evidence type="ECO:0000313" key="3">
    <source>
        <dbReference type="Proteomes" id="UP000825935"/>
    </source>
</evidence>
<dbReference type="OrthoDB" id="10420344at2759"/>
<feature type="compositionally biased region" description="Polar residues" evidence="1">
    <location>
        <begin position="330"/>
        <end position="342"/>
    </location>
</feature>
<feature type="region of interest" description="Disordered" evidence="1">
    <location>
        <begin position="1"/>
        <end position="136"/>
    </location>
</feature>
<gene>
    <name evidence="2" type="ORF">KP509_21G079800</name>
</gene>
<dbReference type="Proteomes" id="UP000825935">
    <property type="component" value="Chromosome 21"/>
</dbReference>
<keyword evidence="3" id="KW-1185">Reference proteome</keyword>
<reference evidence="2" key="1">
    <citation type="submission" date="2021-08" db="EMBL/GenBank/DDBJ databases">
        <title>WGS assembly of Ceratopteris richardii.</title>
        <authorList>
            <person name="Marchant D.B."/>
            <person name="Chen G."/>
            <person name="Jenkins J."/>
            <person name="Shu S."/>
            <person name="Leebens-Mack J."/>
            <person name="Grimwood J."/>
            <person name="Schmutz J."/>
            <person name="Soltis P."/>
            <person name="Soltis D."/>
            <person name="Chen Z.-H."/>
        </authorList>
    </citation>
    <scope>NUCLEOTIDE SEQUENCE</scope>
    <source>
        <strain evidence="2">Whitten #5841</strain>
        <tissue evidence="2">Leaf</tissue>
    </source>
</reference>
<organism evidence="2 3">
    <name type="scientific">Ceratopteris richardii</name>
    <name type="common">Triangle waterfern</name>
    <dbReference type="NCBI Taxonomy" id="49495"/>
    <lineage>
        <taxon>Eukaryota</taxon>
        <taxon>Viridiplantae</taxon>
        <taxon>Streptophyta</taxon>
        <taxon>Embryophyta</taxon>
        <taxon>Tracheophyta</taxon>
        <taxon>Polypodiopsida</taxon>
        <taxon>Polypodiidae</taxon>
        <taxon>Polypodiales</taxon>
        <taxon>Pteridineae</taxon>
        <taxon>Pteridaceae</taxon>
        <taxon>Parkerioideae</taxon>
        <taxon>Ceratopteris</taxon>
    </lineage>
</organism>
<sequence length="626" mass="69655">MSGSAERRIIPRRNLASLLSDGSSRFNPDIFTGLEMSRDSNEDTGDMSDSSSQLNPSVELSPSSHAGSASHVQYDDDDNKEKDEKNDDSDQEKGGYEDVGEGDDDDIQIDAEHRDLDHDDEEPDSGGKYGQQGMDSYDTIIQQVYSSSRRYRVRSALQPAPQIHGYFKRRLPYMAADKENWVEDPRRKASTSSAISHQQFSGPIRPHSGPFSGPLAPHGKHTAPKKHSIIPANLPRTKGAAMVPYPREPLSPKVNCLGLIRNADFDIQFAIDVTEDNVEFRVASERRRIRDRCCNNCFDTCNKKCRNGKIGQMEDSRARDLSSRRFESSGAGNSNHNLQAEHSQTRRERAAVLAQSLSDLIESMRRSDAQDSHQYIPSCPPPNSLLLMRGCTRNQVMDMACGSIDTEAEVASEADHNLLSGTSQLMAMRSFKSRRKAMDAELSHDYRMDDSSPEAEIASDDELNMPSRSSLLIRMRSCRSMREAMDVELGKNYMTDEIWGHESLYPSLLPTGPCKTKDKIIDTEICSDDGNDLCAGSSDEETIPSQNLLLLSRQSTYRGRSASTEPETSQQSHLCVSMARSDSNPIHGPANASEYAPRTLRSVSGHVSLFELILREENLTDAIFPT</sequence>
<accession>A0A8T2SF54</accession>
<evidence type="ECO:0000256" key="1">
    <source>
        <dbReference type="SAM" id="MobiDB-lite"/>
    </source>
</evidence>
<dbReference type="AlphaFoldDB" id="A0A8T2SF54"/>
<name>A0A8T2SF54_CERRI</name>
<comment type="caution">
    <text evidence="2">The sequence shown here is derived from an EMBL/GenBank/DDBJ whole genome shotgun (WGS) entry which is preliminary data.</text>
</comment>
<proteinExistence type="predicted"/>
<protein>
    <submittedName>
        <fullName evidence="2">Uncharacterized protein</fullName>
    </submittedName>
</protein>
<feature type="region of interest" description="Disordered" evidence="1">
    <location>
        <begin position="556"/>
        <end position="575"/>
    </location>
</feature>
<feature type="compositionally biased region" description="Polar residues" evidence="1">
    <location>
        <begin position="47"/>
        <end position="71"/>
    </location>
</feature>
<feature type="region of interest" description="Disordered" evidence="1">
    <location>
        <begin position="313"/>
        <end position="348"/>
    </location>
</feature>